<evidence type="ECO:0000256" key="1">
    <source>
        <dbReference type="SAM" id="MobiDB-lite"/>
    </source>
</evidence>
<accession>A0A3N6NI81</accession>
<name>A0A3N6NI81_NATCH</name>
<feature type="region of interest" description="Disordered" evidence="1">
    <location>
        <begin position="358"/>
        <end position="417"/>
    </location>
</feature>
<feature type="compositionally biased region" description="Basic and acidic residues" evidence="1">
    <location>
        <begin position="404"/>
        <end position="417"/>
    </location>
</feature>
<comment type="caution">
    <text evidence="2">The sequence shown here is derived from an EMBL/GenBank/DDBJ whole genome shotgun (WGS) entry which is preliminary data.</text>
</comment>
<evidence type="ECO:0008006" key="4">
    <source>
        <dbReference type="Google" id="ProtNLM"/>
    </source>
</evidence>
<protein>
    <recommendedName>
        <fullName evidence="4">Caspase family protein</fullName>
    </recommendedName>
</protein>
<dbReference type="AlphaFoldDB" id="A0A3N6NI81"/>
<dbReference type="OrthoDB" id="269729at2157"/>
<evidence type="ECO:0000313" key="2">
    <source>
        <dbReference type="EMBL" id="RQG98852.1"/>
    </source>
</evidence>
<dbReference type="Proteomes" id="UP000281431">
    <property type="component" value="Unassembled WGS sequence"/>
</dbReference>
<reference evidence="2 3" key="1">
    <citation type="submission" date="2018-10" db="EMBL/GenBank/DDBJ databases">
        <title>Natrarchaeobius chitinivorans gen. nov., sp. nov., and Natrarchaeobius haloalkaliphilus sp. nov., alkaliphilic, chitin-utilizing haloarchaea from hypersaline alkaline lakes.</title>
        <authorList>
            <person name="Sorokin D.Y."/>
            <person name="Elcheninov A.G."/>
            <person name="Kostrikina N.A."/>
            <person name="Bale N.J."/>
            <person name="Sinninghe Damste J.S."/>
            <person name="Khijniak T.V."/>
            <person name="Kublanov I.V."/>
            <person name="Toshchakov S.V."/>
        </authorList>
    </citation>
    <scope>NUCLEOTIDE SEQUENCE [LARGE SCALE GENOMIC DNA]</scope>
    <source>
        <strain evidence="2 3">AArcht7</strain>
    </source>
</reference>
<gene>
    <name evidence="2" type="ORF">EA472_16695</name>
</gene>
<evidence type="ECO:0000313" key="3">
    <source>
        <dbReference type="Proteomes" id="UP000281431"/>
    </source>
</evidence>
<dbReference type="EMBL" id="REFZ01000012">
    <property type="protein sequence ID" value="RQG98852.1"/>
    <property type="molecule type" value="Genomic_DNA"/>
</dbReference>
<keyword evidence="3" id="KW-1185">Reference proteome</keyword>
<proteinExistence type="predicted"/>
<organism evidence="2 3">
    <name type="scientific">Natrarchaeobius chitinivorans</name>
    <dbReference type="NCBI Taxonomy" id="1679083"/>
    <lineage>
        <taxon>Archaea</taxon>
        <taxon>Methanobacteriati</taxon>
        <taxon>Methanobacteriota</taxon>
        <taxon>Stenosarchaea group</taxon>
        <taxon>Halobacteria</taxon>
        <taxon>Halobacteriales</taxon>
        <taxon>Natrialbaceae</taxon>
        <taxon>Natrarchaeobius</taxon>
    </lineage>
</organism>
<sequence>MTVPTFEPDDEPGVTIVDSIANRRFPLRTASAIDPHEVDTDWCPFPIDSAIAFETTSVVLPYVVPTCVRDPDGETLADAEHFAFETFPDGEYLLEFTAPIRFYLRVRTELTVASADDRLAVEFGDETRVRLGAVSTHDRPAGTVTTTDEPADLARAVSTFGSALKTTTAERSLPSYRGHPPLIDLGDRVDVPAELESPDTGVTIVAPEDRLAVYATASPAYYLGATVVTGDRPRLETDAGFEYPLGSSPAAFVAEVGRVLKHVFVVDTVSRTEGVYDVGLRERELFEATVDVDLPSLYDAALSEQLPTILSIPFETLEPVAPTWQLTTFVTPGPANATALPFLASDLSLVRIAPTRASRTRAVPDPPAEVNALTRSRSRTDEADAGGAGREGRTVDGRANGADGLRDGAGTDDRGADRRAVSDAYVSLPDTETFETAWLGTGVPLGANKLHPGAFVNDLERSPAGDAIEITVVCNDSRMVAEYEASEEGLYGNRDELPFDVTVRRTLSVEELRDAIAAETDFLHYIGHVDDDAFVCRDGTLPANELSPVGVDTFLINGCRSYEPGLRLLEAGSSAGIVTLSEVDNRDATAVGRLLAQLLNCGFTFRSAMEIAREHRIVGNQYVVVGDGSVAIAQSGGGVPNQCRVEPTDDGRYVLRQQTYHSQHGVGALCIPYLDEIDRYCLAGTELPPVTLSGSELERFFQLEAIPVVFDGTFGWSTDERLTGP</sequence>